<dbReference type="RefSeq" id="XP_075083282.1">
    <property type="nucleotide sequence ID" value="XM_075227181.1"/>
</dbReference>
<evidence type="ECO:0000313" key="2">
    <source>
        <dbReference type="RefSeq" id="XP_075083282.1"/>
    </source>
</evidence>
<sequence>MVWNLLANSWYSVLINGQASGFFHSTRGFKQGDPLSPALFILSAEVLSRSLNKLFEDKRFKGFGMPKWTDPFNHLAYVDGTIIFAYADSYSLEKIIEVPSKFFWSNKEEGKSRHWTKWQNLCLHKEEEGVGFRSLIVVSKALFDMLWLNLRTSKSLWSKFMWHKYCKKEMPTIVQFRKGSHVWRIMLEAREEVEHEILWEMNRRETNVWHQNWTGLGALYHVVPLDFPINEELQKVVDLRDDDGWNEQLLEQSFPRDIADHIRLDATPVVITWEIWKRRKSMKYGGSVSCNRVIHEMNKTLQYLARVRVTWQLPYEGWFKCNTDGASRGNLGTSSYGFCMRDCAGNVVYAKAEVIGETTNIVAEAEAILEWLVYCVERWLHPLIMETDSMVMRKIIDGE</sequence>
<gene>
    <name evidence="2" type="primary">LOC142167029</name>
</gene>
<organism evidence="1 2">
    <name type="scientific">Nicotiana tabacum</name>
    <name type="common">Common tobacco</name>
    <dbReference type="NCBI Taxonomy" id="4097"/>
    <lineage>
        <taxon>Eukaryota</taxon>
        <taxon>Viridiplantae</taxon>
        <taxon>Streptophyta</taxon>
        <taxon>Embryophyta</taxon>
        <taxon>Tracheophyta</taxon>
        <taxon>Spermatophyta</taxon>
        <taxon>Magnoliopsida</taxon>
        <taxon>eudicotyledons</taxon>
        <taxon>Gunneridae</taxon>
        <taxon>Pentapetalae</taxon>
        <taxon>asterids</taxon>
        <taxon>lamiids</taxon>
        <taxon>Solanales</taxon>
        <taxon>Solanaceae</taxon>
        <taxon>Nicotianoideae</taxon>
        <taxon>Nicotianeae</taxon>
        <taxon>Nicotiana</taxon>
    </lineage>
</organism>
<reference evidence="2" key="2">
    <citation type="submission" date="2025-08" db="UniProtKB">
        <authorList>
            <consortium name="RefSeq"/>
        </authorList>
    </citation>
    <scope>IDENTIFICATION</scope>
    <source>
        <tissue evidence="2">Leaf</tissue>
    </source>
</reference>
<evidence type="ECO:0000313" key="1">
    <source>
        <dbReference type="Proteomes" id="UP000790787"/>
    </source>
</evidence>
<protein>
    <submittedName>
        <fullName evidence="2">Uncharacterized protein LOC142167029</fullName>
    </submittedName>
</protein>
<dbReference type="Proteomes" id="UP000790787">
    <property type="component" value="Chromosome 12"/>
</dbReference>
<proteinExistence type="predicted"/>
<accession>A0AC58SE84</accession>
<reference evidence="1" key="1">
    <citation type="journal article" date="2014" name="Nat. Commun.">
        <title>The tobacco genome sequence and its comparison with those of tomato and potato.</title>
        <authorList>
            <person name="Sierro N."/>
            <person name="Battey J.N."/>
            <person name="Ouadi S."/>
            <person name="Bakaher N."/>
            <person name="Bovet L."/>
            <person name="Willig A."/>
            <person name="Goepfert S."/>
            <person name="Peitsch M.C."/>
            <person name="Ivanov N.V."/>
        </authorList>
    </citation>
    <scope>NUCLEOTIDE SEQUENCE [LARGE SCALE GENOMIC DNA]</scope>
</reference>
<name>A0AC58SE84_TOBAC</name>
<keyword evidence="1" id="KW-1185">Reference proteome</keyword>